<evidence type="ECO:0000256" key="3">
    <source>
        <dbReference type="ARBA" id="ARBA00022964"/>
    </source>
</evidence>
<evidence type="ECO:0000256" key="4">
    <source>
        <dbReference type="ARBA" id="ARBA00023002"/>
    </source>
</evidence>
<keyword evidence="2" id="KW-0479">Metal-binding</keyword>
<feature type="domain" description="TauD/TfdA-like" evidence="6">
    <location>
        <begin position="12"/>
        <end position="287"/>
    </location>
</feature>
<evidence type="ECO:0000313" key="8">
    <source>
        <dbReference type="Proteomes" id="UP001501671"/>
    </source>
</evidence>
<keyword evidence="3 7" id="KW-0223">Dioxygenase</keyword>
<protein>
    <submittedName>
        <fullName evidence="7">TauD/TfdA family dioxygenase</fullName>
    </submittedName>
</protein>
<evidence type="ECO:0000313" key="7">
    <source>
        <dbReference type="EMBL" id="GAA4344246.1"/>
    </source>
</evidence>
<dbReference type="Proteomes" id="UP001501671">
    <property type="component" value="Unassembled WGS sequence"/>
</dbReference>
<comment type="similarity">
    <text evidence="1">Belongs to the TfdA dioxygenase family.</text>
</comment>
<comment type="caution">
    <text evidence="7">The sequence shown here is derived from an EMBL/GenBank/DDBJ whole genome shotgun (WGS) entry which is preliminary data.</text>
</comment>
<keyword evidence="5" id="KW-0408">Iron</keyword>
<dbReference type="Gene3D" id="3.60.130.10">
    <property type="entry name" value="Clavaminate synthase-like"/>
    <property type="match status" value="1"/>
</dbReference>
<accession>A0ABP8HTJ6</accession>
<proteinExistence type="inferred from homology"/>
<keyword evidence="8" id="KW-1185">Reference proteome</keyword>
<dbReference type="InterPro" id="IPR042098">
    <property type="entry name" value="TauD-like_sf"/>
</dbReference>
<sequence>MEAVPSSGGLSFRPLTPALGAEVLGVDLAAPMSEDTFRKIEEAFNQYSVLVFRGQDLTEDQHVAFSRRFGELEIHVRSDAVKKTHPELFVVSNVIENGKPIGSIDAGQFWHTDLSYKKEPSRGSLLLSREVPVKDGVARGDTLFVSTAAAYDALDEPTKAELAPLYAVHHYEKGYLRDRPSGKRPPLTDAQRRAVPDVEHPVVRTHPYTGRKCLFVNEGYTTEIVGMEKEAGQRLLNRLFEHCVRPEFQYRHRWQVGDLVMWDNCATQHLAVNDYDATMRRRMERTTLKGSAPF</sequence>
<dbReference type="InterPro" id="IPR051323">
    <property type="entry name" value="AtsK-like"/>
</dbReference>
<keyword evidence="4" id="KW-0560">Oxidoreductase</keyword>
<evidence type="ECO:0000256" key="1">
    <source>
        <dbReference type="ARBA" id="ARBA00005896"/>
    </source>
</evidence>
<dbReference type="InterPro" id="IPR003819">
    <property type="entry name" value="TauD/TfdA-like"/>
</dbReference>
<name>A0ABP8HTJ6_9BURK</name>
<evidence type="ECO:0000256" key="5">
    <source>
        <dbReference type="ARBA" id="ARBA00023004"/>
    </source>
</evidence>
<dbReference type="PANTHER" id="PTHR30468">
    <property type="entry name" value="ALPHA-KETOGLUTARATE-DEPENDENT SULFONATE DIOXYGENASE"/>
    <property type="match status" value="1"/>
</dbReference>
<dbReference type="EMBL" id="BAABFO010000045">
    <property type="protein sequence ID" value="GAA4344246.1"/>
    <property type="molecule type" value="Genomic_DNA"/>
</dbReference>
<dbReference type="SUPFAM" id="SSF51197">
    <property type="entry name" value="Clavaminate synthase-like"/>
    <property type="match status" value="1"/>
</dbReference>
<evidence type="ECO:0000259" key="6">
    <source>
        <dbReference type="Pfam" id="PF02668"/>
    </source>
</evidence>
<evidence type="ECO:0000256" key="2">
    <source>
        <dbReference type="ARBA" id="ARBA00022723"/>
    </source>
</evidence>
<organism evidence="7 8">
    <name type="scientific">Pigmentiphaga soli</name>
    <dbReference type="NCBI Taxonomy" id="1007095"/>
    <lineage>
        <taxon>Bacteria</taxon>
        <taxon>Pseudomonadati</taxon>
        <taxon>Pseudomonadota</taxon>
        <taxon>Betaproteobacteria</taxon>
        <taxon>Burkholderiales</taxon>
        <taxon>Alcaligenaceae</taxon>
        <taxon>Pigmentiphaga</taxon>
    </lineage>
</organism>
<reference evidence="8" key="1">
    <citation type="journal article" date="2019" name="Int. J. Syst. Evol. Microbiol.">
        <title>The Global Catalogue of Microorganisms (GCM) 10K type strain sequencing project: providing services to taxonomists for standard genome sequencing and annotation.</title>
        <authorList>
            <consortium name="The Broad Institute Genomics Platform"/>
            <consortium name="The Broad Institute Genome Sequencing Center for Infectious Disease"/>
            <person name="Wu L."/>
            <person name="Ma J."/>
        </authorList>
    </citation>
    <scope>NUCLEOTIDE SEQUENCE [LARGE SCALE GENOMIC DNA]</scope>
    <source>
        <strain evidence="8">JCM 17666</strain>
    </source>
</reference>
<dbReference type="GO" id="GO:0051213">
    <property type="term" value="F:dioxygenase activity"/>
    <property type="evidence" value="ECO:0007669"/>
    <property type="project" value="UniProtKB-KW"/>
</dbReference>
<dbReference type="Pfam" id="PF02668">
    <property type="entry name" value="TauD"/>
    <property type="match status" value="1"/>
</dbReference>
<gene>
    <name evidence="7" type="ORF">GCM10023144_47790</name>
</gene>
<dbReference type="PANTHER" id="PTHR30468:SF1">
    <property type="entry name" value="ALPHA-KETOGLUTARATE-DEPENDENT SULFONATE DIOXYGENASE"/>
    <property type="match status" value="1"/>
</dbReference>
<dbReference type="RefSeq" id="WP_345252477.1">
    <property type="nucleotide sequence ID" value="NZ_BAABFO010000045.1"/>
</dbReference>